<dbReference type="GO" id="GO:0000976">
    <property type="term" value="F:transcription cis-regulatory region binding"/>
    <property type="evidence" value="ECO:0007669"/>
    <property type="project" value="TreeGrafter"/>
</dbReference>
<accession>A0A0T5Z3T7</accession>
<keyword evidence="13" id="KW-1185">Reference proteome</keyword>
<dbReference type="SMART" id="SM00448">
    <property type="entry name" value="REC"/>
    <property type="match status" value="1"/>
</dbReference>
<dbReference type="InterPro" id="IPR039420">
    <property type="entry name" value="WalR-like"/>
</dbReference>
<feature type="modified residue" description="4-aspartylphosphate" evidence="6">
    <location>
        <position position="51"/>
    </location>
</feature>
<evidence type="ECO:0000313" key="11">
    <source>
        <dbReference type="EMBL" id="KRT57540.1"/>
    </source>
</evidence>
<keyword evidence="5" id="KW-0804">Transcription</keyword>
<dbReference type="GO" id="GO:0000156">
    <property type="term" value="F:phosphorelay response regulator activity"/>
    <property type="evidence" value="ECO:0007669"/>
    <property type="project" value="TreeGrafter"/>
</dbReference>
<evidence type="ECO:0000256" key="1">
    <source>
        <dbReference type="ARBA" id="ARBA00022553"/>
    </source>
</evidence>
<feature type="DNA-binding region" description="OmpR/PhoB-type" evidence="7">
    <location>
        <begin position="124"/>
        <end position="222"/>
    </location>
</feature>
<dbReference type="SMART" id="SM00862">
    <property type="entry name" value="Trans_reg_C"/>
    <property type="match status" value="1"/>
</dbReference>
<dbReference type="PANTHER" id="PTHR48111:SF71">
    <property type="entry name" value="TRANSCRIPTIONAL REGULATORY PROTEIN PHOP"/>
    <property type="match status" value="1"/>
</dbReference>
<dbReference type="PATRIC" id="fig|54398.3.peg.1469"/>
<organism evidence="11 12">
    <name type="scientific">endosymbiont of Ridgeia piscesae</name>
    <dbReference type="NCBI Taxonomy" id="54398"/>
    <lineage>
        <taxon>Bacteria</taxon>
        <taxon>Pseudomonadati</taxon>
        <taxon>Pseudomonadota</taxon>
        <taxon>Gammaproteobacteria</taxon>
        <taxon>sulfur-oxidizing symbionts</taxon>
    </lineage>
</organism>
<evidence type="ECO:0000259" key="9">
    <source>
        <dbReference type="PROSITE" id="PS51755"/>
    </source>
</evidence>
<dbReference type="OrthoDB" id="9802426at2"/>
<dbReference type="GO" id="GO:0006355">
    <property type="term" value="P:regulation of DNA-templated transcription"/>
    <property type="evidence" value="ECO:0007669"/>
    <property type="project" value="InterPro"/>
</dbReference>
<feature type="domain" description="Response regulatory" evidence="8">
    <location>
        <begin position="2"/>
        <end position="116"/>
    </location>
</feature>
<keyword evidence="1 6" id="KW-0597">Phosphoprotein</keyword>
<reference evidence="12 13" key="1">
    <citation type="submission" date="2015-11" db="EMBL/GenBank/DDBJ databases">
        <title>The genome of Candidatus Endoriftia persephone in Ridgeia piscesae and population structure of the North Eastern Pacific vestimentiferan symbionts.</title>
        <authorList>
            <person name="Perez M."/>
            <person name="Juniper K.S."/>
        </authorList>
    </citation>
    <scope>NUCLEOTIDE SEQUENCE [LARGE SCALE GENOMIC DNA]</scope>
    <source>
        <strain evidence="11">Ind10</strain>
        <strain evidence="10">Ind11</strain>
    </source>
</reference>
<keyword evidence="3" id="KW-0805">Transcription regulation</keyword>
<keyword evidence="4 7" id="KW-0238">DNA-binding</keyword>
<dbReference type="GO" id="GO:0005829">
    <property type="term" value="C:cytosol"/>
    <property type="evidence" value="ECO:0007669"/>
    <property type="project" value="TreeGrafter"/>
</dbReference>
<dbReference type="InterPro" id="IPR036388">
    <property type="entry name" value="WH-like_DNA-bd_sf"/>
</dbReference>
<evidence type="ECO:0000313" key="12">
    <source>
        <dbReference type="Proteomes" id="UP000051276"/>
    </source>
</evidence>
<keyword evidence="2" id="KW-0902">Two-component regulatory system</keyword>
<dbReference type="InterPro" id="IPR001789">
    <property type="entry name" value="Sig_transdc_resp-reg_receiver"/>
</dbReference>
<evidence type="ECO:0000256" key="4">
    <source>
        <dbReference type="ARBA" id="ARBA00023125"/>
    </source>
</evidence>
<dbReference type="EMBL" id="LMXI01000523">
    <property type="protein sequence ID" value="KRT57540.1"/>
    <property type="molecule type" value="Genomic_DNA"/>
</dbReference>
<dbReference type="Proteomes" id="UP000051276">
    <property type="component" value="Unassembled WGS sequence"/>
</dbReference>
<dbReference type="EMBL" id="LDXT01000088">
    <property type="protein sequence ID" value="KRT54728.1"/>
    <property type="molecule type" value="Genomic_DNA"/>
</dbReference>
<evidence type="ECO:0000256" key="5">
    <source>
        <dbReference type="ARBA" id="ARBA00023163"/>
    </source>
</evidence>
<dbReference type="InterPro" id="IPR001867">
    <property type="entry name" value="OmpR/PhoB-type_DNA-bd"/>
</dbReference>
<protein>
    <submittedName>
        <fullName evidence="10">DNA-binding response regulator, OmpR family</fullName>
    </submittedName>
    <submittedName>
        <fullName evidence="11">Two-component system, OmpR family, response regulator PhoP</fullName>
    </submittedName>
</protein>
<dbReference type="PROSITE" id="PS51755">
    <property type="entry name" value="OMPR_PHOB"/>
    <property type="match status" value="1"/>
</dbReference>
<dbReference type="Gene3D" id="3.40.50.2300">
    <property type="match status" value="1"/>
</dbReference>
<dbReference type="FunFam" id="1.10.10.10:FF:000005">
    <property type="entry name" value="Two-component system response regulator"/>
    <property type="match status" value="1"/>
</dbReference>
<dbReference type="PROSITE" id="PS50110">
    <property type="entry name" value="RESPONSE_REGULATORY"/>
    <property type="match status" value="1"/>
</dbReference>
<dbReference type="InterPro" id="IPR011006">
    <property type="entry name" value="CheY-like_superfamily"/>
</dbReference>
<evidence type="ECO:0000256" key="3">
    <source>
        <dbReference type="ARBA" id="ARBA00023015"/>
    </source>
</evidence>
<dbReference type="GO" id="GO:0032993">
    <property type="term" value="C:protein-DNA complex"/>
    <property type="evidence" value="ECO:0007669"/>
    <property type="project" value="TreeGrafter"/>
</dbReference>
<dbReference type="CDD" id="cd00383">
    <property type="entry name" value="trans_reg_C"/>
    <property type="match status" value="1"/>
</dbReference>
<evidence type="ECO:0000256" key="6">
    <source>
        <dbReference type="PROSITE-ProRule" id="PRU00169"/>
    </source>
</evidence>
<sequence length="231" mass="26432">MRVLLVEDEAELRNPLEARLRREGYTVDAADNGRDGLFLGREYGIDVGIVDIGLPQLSGIEVIRQLRQAGKHFPILILTARGNWQDKVEGLEAGADDYLVKPFHVEELLARLNALLRRAAGWSQPLIECGPIELDTRSQTVCLQQQPIDLTAYEYKVLEYMMLHAGQVVSKSELTEHIYDQDWDRDSNVIEVFVRRLRKKLDPEARYKPIETLRGRGYRFVLKRAESSSAE</sequence>
<evidence type="ECO:0000256" key="7">
    <source>
        <dbReference type="PROSITE-ProRule" id="PRU01091"/>
    </source>
</evidence>
<dbReference type="RefSeq" id="WP_057956926.1">
    <property type="nucleotide sequence ID" value="NZ_KQ556973.1"/>
</dbReference>
<dbReference type="Proteomes" id="UP000051634">
    <property type="component" value="Unassembled WGS sequence"/>
</dbReference>
<dbReference type="AlphaFoldDB" id="A0A0T5Z3T7"/>
<dbReference type="Pfam" id="PF00486">
    <property type="entry name" value="Trans_reg_C"/>
    <property type="match status" value="1"/>
</dbReference>
<name>A0A0T5Z3T7_9GAMM</name>
<dbReference type="FunFam" id="3.40.50.2300:FF:000002">
    <property type="entry name" value="DNA-binding response regulator PhoP"/>
    <property type="match status" value="1"/>
</dbReference>
<evidence type="ECO:0000256" key="2">
    <source>
        <dbReference type="ARBA" id="ARBA00023012"/>
    </source>
</evidence>
<dbReference type="SUPFAM" id="SSF52172">
    <property type="entry name" value="CheY-like"/>
    <property type="match status" value="1"/>
</dbReference>
<dbReference type="Gene3D" id="6.10.250.690">
    <property type="match status" value="1"/>
</dbReference>
<feature type="domain" description="OmpR/PhoB-type" evidence="9">
    <location>
        <begin position="124"/>
        <end position="222"/>
    </location>
</feature>
<dbReference type="Pfam" id="PF00072">
    <property type="entry name" value="Response_reg"/>
    <property type="match status" value="1"/>
</dbReference>
<dbReference type="STRING" id="54398.Ga0074115_10933"/>
<comment type="caution">
    <text evidence="11">The sequence shown here is derived from an EMBL/GenBank/DDBJ whole genome shotgun (WGS) entry which is preliminary data.</text>
</comment>
<evidence type="ECO:0000259" key="8">
    <source>
        <dbReference type="PROSITE" id="PS50110"/>
    </source>
</evidence>
<proteinExistence type="predicted"/>
<gene>
    <name evidence="10" type="ORF">Ga0074115_10933</name>
    <name evidence="11" type="ORF">Ga0076813_11713</name>
</gene>
<dbReference type="Gene3D" id="1.10.10.10">
    <property type="entry name" value="Winged helix-like DNA-binding domain superfamily/Winged helix DNA-binding domain"/>
    <property type="match status" value="1"/>
</dbReference>
<evidence type="ECO:0000313" key="13">
    <source>
        <dbReference type="Proteomes" id="UP000051634"/>
    </source>
</evidence>
<evidence type="ECO:0000313" key="10">
    <source>
        <dbReference type="EMBL" id="KRT54728.1"/>
    </source>
</evidence>
<dbReference type="PANTHER" id="PTHR48111">
    <property type="entry name" value="REGULATOR OF RPOS"/>
    <property type="match status" value="1"/>
</dbReference>